<dbReference type="PROSITE" id="PS50056">
    <property type="entry name" value="TYR_PHOSPHATASE_2"/>
    <property type="match status" value="1"/>
</dbReference>
<dbReference type="RefSeq" id="WP_248669510.1">
    <property type="nucleotide sequence ID" value="NZ_JALPRX010000125.1"/>
</dbReference>
<evidence type="ECO:0000259" key="1">
    <source>
        <dbReference type="PROSITE" id="PS50056"/>
    </source>
</evidence>
<keyword evidence="3" id="KW-1185">Reference proteome</keyword>
<comment type="caution">
    <text evidence="2">The sequence shown here is derived from an EMBL/GenBank/DDBJ whole genome shotgun (WGS) entry which is preliminary data.</text>
</comment>
<dbReference type="EMBL" id="JALPRX010000125">
    <property type="protein sequence ID" value="MCK8787460.1"/>
    <property type="molecule type" value="Genomic_DNA"/>
</dbReference>
<organism evidence="2 3">
    <name type="scientific">Roseomonas acroporae</name>
    <dbReference type="NCBI Taxonomy" id="2937791"/>
    <lineage>
        <taxon>Bacteria</taxon>
        <taxon>Pseudomonadati</taxon>
        <taxon>Pseudomonadota</taxon>
        <taxon>Alphaproteobacteria</taxon>
        <taxon>Acetobacterales</taxon>
        <taxon>Roseomonadaceae</taxon>
        <taxon>Roseomonas</taxon>
    </lineage>
</organism>
<dbReference type="InterPro" id="IPR016130">
    <property type="entry name" value="Tyr_Pase_AS"/>
</dbReference>
<dbReference type="AlphaFoldDB" id="A0A9X1YEA1"/>
<dbReference type="Proteomes" id="UP001139516">
    <property type="component" value="Unassembled WGS sequence"/>
</dbReference>
<proteinExistence type="predicted"/>
<accession>A0A9X1YEA1</accession>
<dbReference type="PROSITE" id="PS00383">
    <property type="entry name" value="TYR_PHOSPHATASE_1"/>
    <property type="match status" value="1"/>
</dbReference>
<evidence type="ECO:0000313" key="3">
    <source>
        <dbReference type="Proteomes" id="UP001139516"/>
    </source>
</evidence>
<dbReference type="Gene3D" id="3.90.190.10">
    <property type="entry name" value="Protein tyrosine phosphatase superfamily"/>
    <property type="match status" value="1"/>
</dbReference>
<dbReference type="InterPro" id="IPR029021">
    <property type="entry name" value="Prot-tyrosine_phosphatase-like"/>
</dbReference>
<reference evidence="2" key="1">
    <citation type="submission" date="2022-04" db="EMBL/GenBank/DDBJ databases">
        <title>Roseomonas acroporae sp. nov., isolated from coral Acropora digitifera.</title>
        <authorList>
            <person name="Sun H."/>
        </authorList>
    </citation>
    <scope>NUCLEOTIDE SEQUENCE</scope>
    <source>
        <strain evidence="2">NAR14</strain>
    </source>
</reference>
<sequence length="193" mass="20741">MDLNPPFRLTVCGIEELDGHCAVGVSHVLSILDPAWPVPEAFGRFGEHAKLELRFDDVIEETPGKVAPAEADVAQLLAFGRDLEAERREDAHLLVHCHAGISRSTAAMTLILAQALPLVPAGDILDEVLRMRPKTWPNLRLLEMGDALLGRGGALPAAAAEVYRLQLDIRPHLAELMTGAGRGREVAAARAAA</sequence>
<evidence type="ECO:0000313" key="2">
    <source>
        <dbReference type="EMBL" id="MCK8787460.1"/>
    </source>
</evidence>
<dbReference type="SUPFAM" id="SSF52799">
    <property type="entry name" value="(Phosphotyrosine protein) phosphatases II"/>
    <property type="match status" value="1"/>
</dbReference>
<feature type="domain" description="Tyrosine specific protein phosphatases" evidence="1">
    <location>
        <begin position="74"/>
        <end position="133"/>
    </location>
</feature>
<dbReference type="InterPro" id="IPR000387">
    <property type="entry name" value="Tyr_Pase_dom"/>
</dbReference>
<name>A0A9X1YEA1_9PROT</name>
<gene>
    <name evidence="2" type="ORF">M0638_24115</name>
</gene>
<protein>
    <submittedName>
        <fullName evidence="2">Protein-tyrosine-phosphatase</fullName>
    </submittedName>
</protein>